<proteinExistence type="predicted"/>
<evidence type="ECO:0000313" key="1">
    <source>
        <dbReference type="EMBL" id="OHW62976.1"/>
    </source>
</evidence>
<gene>
    <name evidence="1" type="ORF">EUAN_07600</name>
</gene>
<dbReference type="OrthoDB" id="3401376at2"/>
<protein>
    <recommendedName>
        <fullName evidence="3">DUF3866 domain-containing protein</fullName>
    </recommendedName>
</protein>
<dbReference type="EMBL" id="MKIE01000002">
    <property type="protein sequence ID" value="OHW62976.1"/>
    <property type="molecule type" value="Genomic_DNA"/>
</dbReference>
<dbReference type="AlphaFoldDB" id="A0A1S1V8Q7"/>
<reference evidence="1 2" key="1">
    <citation type="submission" date="2016-09" db="EMBL/GenBank/DDBJ databases">
        <title>Genome sequence of Eubacterium angustum.</title>
        <authorList>
            <person name="Poehlein A."/>
            <person name="Daniel R."/>
        </authorList>
    </citation>
    <scope>NUCLEOTIDE SEQUENCE [LARGE SCALE GENOMIC DNA]</scope>
    <source>
        <strain evidence="1 2">DSM 1989</strain>
    </source>
</reference>
<sequence length="358" mass="39076">MISFKRGQVAEIVESNEKIYWLKVNIEGEIQNAVNYVELTGRPKLGDELVLNTTAVELNLGTGGQHFVIANESIQSQDLSGSGHIMKLRYTPMQLKCMACEEEDSPHYETVKNFKSLEGSLFIIGTLHSMLAPIASHIKCKSPETKINYIMTDGGALPIDFSKTVTDLKAKGIVDNTITSGQAFGGDYETVNIYTALVVAKEVLKSDVTIVAMGPGIAGTGTKYGFSGIEQGYISDAVKSLGGRSISVPRLSFADKRIRHRGISHHSLTIFGEIMNKPTELVFPKLGQEEDSFIKSQIEQSGLGTLHSICFEDGSDLKESLDSYNLRIKTMGRGYDEDRAFFETLGAVANYAVKLGGE</sequence>
<evidence type="ECO:0008006" key="3">
    <source>
        <dbReference type="Google" id="ProtNLM"/>
    </source>
</evidence>
<dbReference type="STRING" id="39480.EUAN_07600"/>
<organism evidence="1 2">
    <name type="scientific">Andreesenia angusta</name>
    <dbReference type="NCBI Taxonomy" id="39480"/>
    <lineage>
        <taxon>Bacteria</taxon>
        <taxon>Bacillati</taxon>
        <taxon>Bacillota</taxon>
        <taxon>Tissierellia</taxon>
        <taxon>Tissierellales</taxon>
        <taxon>Gottschalkiaceae</taxon>
        <taxon>Andreesenia</taxon>
    </lineage>
</organism>
<accession>A0A1S1V8Q7</accession>
<name>A0A1S1V8Q7_9FIRM</name>
<evidence type="ECO:0000313" key="2">
    <source>
        <dbReference type="Proteomes" id="UP000180254"/>
    </source>
</evidence>
<keyword evidence="2" id="KW-1185">Reference proteome</keyword>
<comment type="caution">
    <text evidence="1">The sequence shown here is derived from an EMBL/GenBank/DDBJ whole genome shotgun (WGS) entry which is preliminary data.</text>
</comment>
<dbReference type="Pfam" id="PF12982">
    <property type="entry name" value="DUF3866"/>
    <property type="match status" value="1"/>
</dbReference>
<dbReference type="InterPro" id="IPR024479">
    <property type="entry name" value="DUF3866"/>
</dbReference>
<dbReference type="Proteomes" id="UP000180254">
    <property type="component" value="Unassembled WGS sequence"/>
</dbReference>